<dbReference type="KEGG" id="dbr:Deba_3021"/>
<dbReference type="InterPro" id="IPR007197">
    <property type="entry name" value="rSAM"/>
</dbReference>
<accession>E1QLD9</accession>
<keyword evidence="5" id="KW-0408">Iron</keyword>
<sequence>MARRLNLLGPWLRRVFGGVVVKIGLDPGFGCPNRDPRTGAGGCIFCPPTAYGHHARPDEPVAEQLARGLERLRARARYFGRPAPLALAYYQAYSSTNASAPRLAQALAPALQAPGVGGLIVSTRPDCLDGPRWDVLEQAAARAPLWLELGLQSAHAPSLAAMGRGHDVACFDAAVAQARQRGLDVVAHVVLGLPGEDLTHTNATAEHLAGLGLWGVKIHNLMVLEGARLARLWRDGRHQCWTLAQNAQALAQFVARLPAATLIHRLAADPRGERLLAPDWARDKNHVLAALADELERLDLHQGDLCPKRP</sequence>
<keyword evidence="2" id="KW-0004">4Fe-4S</keyword>
<dbReference type="EMBL" id="CP002085">
    <property type="protein sequence ID" value="ADK86374.1"/>
    <property type="molecule type" value="Genomic_DNA"/>
</dbReference>
<dbReference type="eggNOG" id="COG1242">
    <property type="taxonomic scope" value="Bacteria"/>
</dbReference>
<keyword evidence="9" id="KW-1185">Reference proteome</keyword>
<dbReference type="InterPro" id="IPR058240">
    <property type="entry name" value="rSAM_sf"/>
</dbReference>
<dbReference type="PANTHER" id="PTHR11135:SF1">
    <property type="entry name" value="PROTEIN YHCC"/>
    <property type="match status" value="1"/>
</dbReference>
<dbReference type="SUPFAM" id="SSF102114">
    <property type="entry name" value="Radical SAM enzymes"/>
    <property type="match status" value="1"/>
</dbReference>
<dbReference type="InterPro" id="IPR039661">
    <property type="entry name" value="ELP3"/>
</dbReference>
<keyword evidence="6" id="KW-0411">Iron-sulfur</keyword>
<dbReference type="HOGENOM" id="CLU_060920_0_0_7"/>
<dbReference type="InterPro" id="IPR032432">
    <property type="entry name" value="Radical_SAM_C"/>
</dbReference>
<dbReference type="SFLD" id="SFLDG01086">
    <property type="entry name" value="elongater_protein-like"/>
    <property type="match status" value="1"/>
</dbReference>
<dbReference type="NCBIfam" id="TIGR01212">
    <property type="entry name" value="TIGR01212 family radical SAM protein"/>
    <property type="match status" value="1"/>
</dbReference>
<dbReference type="GO" id="GO:0046872">
    <property type="term" value="F:metal ion binding"/>
    <property type="evidence" value="ECO:0007669"/>
    <property type="project" value="UniProtKB-KW"/>
</dbReference>
<dbReference type="Gene3D" id="3.30.750.200">
    <property type="match status" value="1"/>
</dbReference>
<dbReference type="SMART" id="SM00729">
    <property type="entry name" value="Elp3"/>
    <property type="match status" value="1"/>
</dbReference>
<dbReference type="GO" id="GO:0051539">
    <property type="term" value="F:4 iron, 4 sulfur cluster binding"/>
    <property type="evidence" value="ECO:0007669"/>
    <property type="project" value="UniProtKB-KW"/>
</dbReference>
<reference evidence="8 9" key="1">
    <citation type="journal article" date="2010" name="Stand. Genomic Sci.">
        <title>Complete genome sequence of Desulfarculus baarsii type strain (2st14).</title>
        <authorList>
            <person name="Sun H."/>
            <person name="Spring S."/>
            <person name="Lapidus A."/>
            <person name="Davenport K."/>
            <person name="Del Rio T.G."/>
            <person name="Tice H."/>
            <person name="Nolan M."/>
            <person name="Copeland A."/>
            <person name="Cheng J.F."/>
            <person name="Lucas S."/>
            <person name="Tapia R."/>
            <person name="Goodwin L."/>
            <person name="Pitluck S."/>
            <person name="Ivanova N."/>
            <person name="Pagani I."/>
            <person name="Mavromatis K."/>
            <person name="Ovchinnikova G."/>
            <person name="Pati A."/>
            <person name="Chen A."/>
            <person name="Palaniappan K."/>
            <person name="Hauser L."/>
            <person name="Chang Y.J."/>
            <person name="Jeffries C.D."/>
            <person name="Detter J.C."/>
            <person name="Han C."/>
            <person name="Rohde M."/>
            <person name="Brambilla E."/>
            <person name="Goker M."/>
            <person name="Woyke T."/>
            <person name="Bristow J."/>
            <person name="Eisen J.A."/>
            <person name="Markowitz V."/>
            <person name="Hugenholtz P."/>
            <person name="Kyrpides N.C."/>
            <person name="Klenk H.P."/>
            <person name="Land M."/>
        </authorList>
    </citation>
    <scope>NUCLEOTIDE SEQUENCE [LARGE SCALE GENOMIC DNA]</scope>
    <source>
        <strain evidence="9">ATCC 33931 / DSM 2075 / LMG 7858 / VKM B-1802 / 2st14</strain>
    </source>
</reference>
<evidence type="ECO:0000256" key="2">
    <source>
        <dbReference type="ARBA" id="ARBA00022485"/>
    </source>
</evidence>
<dbReference type="Proteomes" id="UP000009047">
    <property type="component" value="Chromosome"/>
</dbReference>
<evidence type="ECO:0000313" key="9">
    <source>
        <dbReference type="Proteomes" id="UP000009047"/>
    </source>
</evidence>
<gene>
    <name evidence="8" type="ordered locus">Deba_3021</name>
</gene>
<protein>
    <submittedName>
        <fullName evidence="8">Radical SAM domain protein</fullName>
    </submittedName>
</protein>
<proteinExistence type="predicted"/>
<feature type="domain" description="Radical SAM core" evidence="7">
    <location>
        <begin position="15"/>
        <end position="260"/>
    </location>
</feature>
<dbReference type="AlphaFoldDB" id="E1QLD9"/>
<evidence type="ECO:0000256" key="4">
    <source>
        <dbReference type="ARBA" id="ARBA00022723"/>
    </source>
</evidence>
<keyword evidence="4" id="KW-0479">Metal-binding</keyword>
<dbReference type="InterPro" id="IPR005911">
    <property type="entry name" value="YhcC-like"/>
</dbReference>
<dbReference type="InterPro" id="IPR006638">
    <property type="entry name" value="Elp3/MiaA/NifB-like_rSAM"/>
</dbReference>
<dbReference type="SFLD" id="SFLDG01091">
    <property type="entry name" value="uncharacterized_CHP01210-like"/>
    <property type="match status" value="1"/>
</dbReference>
<dbReference type="STRING" id="644282.Deba_3021"/>
<dbReference type="Pfam" id="PF16199">
    <property type="entry name" value="Radical_SAM_C"/>
    <property type="match status" value="1"/>
</dbReference>
<dbReference type="SFLD" id="SFLDS00029">
    <property type="entry name" value="Radical_SAM"/>
    <property type="match status" value="1"/>
</dbReference>
<dbReference type="Pfam" id="PF04055">
    <property type="entry name" value="Radical_SAM"/>
    <property type="match status" value="1"/>
</dbReference>
<name>E1QLD9_DESB2</name>
<evidence type="ECO:0000256" key="6">
    <source>
        <dbReference type="ARBA" id="ARBA00023014"/>
    </source>
</evidence>
<keyword evidence="3" id="KW-0949">S-adenosyl-L-methionine</keyword>
<evidence type="ECO:0000256" key="1">
    <source>
        <dbReference type="ARBA" id="ARBA00001966"/>
    </source>
</evidence>
<dbReference type="RefSeq" id="WP_013259811.1">
    <property type="nucleotide sequence ID" value="NC_014365.1"/>
</dbReference>
<evidence type="ECO:0000259" key="7">
    <source>
        <dbReference type="PROSITE" id="PS51918"/>
    </source>
</evidence>
<evidence type="ECO:0000256" key="3">
    <source>
        <dbReference type="ARBA" id="ARBA00022691"/>
    </source>
</evidence>
<organism evidence="8 9">
    <name type="scientific">Desulfarculus baarsii (strain ATCC 33931 / DSM 2075 / LMG 7858 / VKM B-1802 / 2st14)</name>
    <dbReference type="NCBI Taxonomy" id="644282"/>
    <lineage>
        <taxon>Bacteria</taxon>
        <taxon>Pseudomonadati</taxon>
        <taxon>Thermodesulfobacteriota</taxon>
        <taxon>Desulfarculia</taxon>
        <taxon>Desulfarculales</taxon>
        <taxon>Desulfarculaceae</taxon>
        <taxon>Desulfarculus</taxon>
    </lineage>
</organism>
<dbReference type="GO" id="GO:0003824">
    <property type="term" value="F:catalytic activity"/>
    <property type="evidence" value="ECO:0007669"/>
    <property type="project" value="InterPro"/>
</dbReference>
<evidence type="ECO:0000313" key="8">
    <source>
        <dbReference type="EMBL" id="ADK86374.1"/>
    </source>
</evidence>
<comment type="cofactor">
    <cofactor evidence="1">
        <name>[4Fe-4S] cluster</name>
        <dbReference type="ChEBI" id="CHEBI:49883"/>
    </cofactor>
</comment>
<dbReference type="PANTHER" id="PTHR11135">
    <property type="entry name" value="HISTONE ACETYLTRANSFERASE-RELATED"/>
    <property type="match status" value="1"/>
</dbReference>
<dbReference type="PROSITE" id="PS51918">
    <property type="entry name" value="RADICAL_SAM"/>
    <property type="match status" value="1"/>
</dbReference>
<evidence type="ECO:0000256" key="5">
    <source>
        <dbReference type="ARBA" id="ARBA00023004"/>
    </source>
</evidence>